<dbReference type="Gene3D" id="3.40.50.2300">
    <property type="match status" value="1"/>
</dbReference>
<feature type="active site" evidence="5 6">
    <location>
        <position position="285"/>
    </location>
</feature>
<dbReference type="PROSITE" id="PS50122">
    <property type="entry name" value="CHEB"/>
    <property type="match status" value="1"/>
</dbReference>
<feature type="domain" description="Response regulatory" evidence="8">
    <location>
        <begin position="6"/>
        <end position="120"/>
    </location>
</feature>
<comment type="subcellular location">
    <subcellularLocation>
        <location evidence="5">Cytoplasm</location>
    </subcellularLocation>
</comment>
<accession>A0A0F0CUY6</accession>
<dbReference type="PANTHER" id="PTHR42872">
    <property type="entry name" value="PROTEIN-GLUTAMATE METHYLESTERASE/PROTEIN-GLUTAMINE GLUTAMINASE"/>
    <property type="match status" value="1"/>
</dbReference>
<comment type="caution">
    <text evidence="10">The sequence shown here is derived from an EMBL/GenBank/DDBJ whole genome shotgun (WGS) entry which is preliminary data.</text>
</comment>
<dbReference type="Gene3D" id="3.40.50.180">
    <property type="entry name" value="Methylesterase CheB, C-terminal domain"/>
    <property type="match status" value="1"/>
</dbReference>
<feature type="domain" description="CheB-type methylesterase" evidence="9">
    <location>
        <begin position="152"/>
        <end position="342"/>
    </location>
</feature>
<dbReference type="SUPFAM" id="SSF52738">
    <property type="entry name" value="Methylesterase CheB, C-terminal domain"/>
    <property type="match status" value="1"/>
</dbReference>
<organism evidence="10 11">
    <name type="scientific">Candidatus Omnitrophus magneticus</name>
    <dbReference type="NCBI Taxonomy" id="1609969"/>
    <lineage>
        <taxon>Bacteria</taxon>
        <taxon>Pseudomonadati</taxon>
        <taxon>Candidatus Omnitrophota</taxon>
        <taxon>Candidatus Omnitrophus</taxon>
    </lineage>
</organism>
<evidence type="ECO:0000256" key="6">
    <source>
        <dbReference type="PROSITE-ProRule" id="PRU00050"/>
    </source>
</evidence>
<evidence type="ECO:0000256" key="3">
    <source>
        <dbReference type="ARBA" id="ARBA00022801"/>
    </source>
</evidence>
<dbReference type="InterPro" id="IPR011006">
    <property type="entry name" value="CheY-like_superfamily"/>
</dbReference>
<evidence type="ECO:0000256" key="1">
    <source>
        <dbReference type="ARBA" id="ARBA00022490"/>
    </source>
</evidence>
<evidence type="ECO:0000313" key="10">
    <source>
        <dbReference type="EMBL" id="KJJ85351.1"/>
    </source>
</evidence>
<keyword evidence="2 5" id="KW-0145">Chemotaxis</keyword>
<keyword evidence="11" id="KW-1185">Reference proteome</keyword>
<keyword evidence="3 5" id="KW-0378">Hydrolase</keyword>
<protein>
    <recommendedName>
        <fullName evidence="5">Protein-glutamate methylesterase/protein-glutamine glutaminase</fullName>
        <ecNumber evidence="5">3.1.1.61</ecNumber>
        <ecNumber evidence="5">3.5.1.44</ecNumber>
    </recommendedName>
</protein>
<evidence type="ECO:0000256" key="2">
    <source>
        <dbReference type="ARBA" id="ARBA00022500"/>
    </source>
</evidence>
<dbReference type="InterPro" id="IPR000673">
    <property type="entry name" value="Sig_transdc_resp-reg_Me-estase"/>
</dbReference>
<comment type="catalytic activity">
    <reaction evidence="4 5">
        <text>[protein]-L-glutamate 5-O-methyl ester + H2O = L-glutamyl-[protein] + methanol + H(+)</text>
        <dbReference type="Rhea" id="RHEA:23236"/>
        <dbReference type="Rhea" id="RHEA-COMP:10208"/>
        <dbReference type="Rhea" id="RHEA-COMP:10311"/>
        <dbReference type="ChEBI" id="CHEBI:15377"/>
        <dbReference type="ChEBI" id="CHEBI:15378"/>
        <dbReference type="ChEBI" id="CHEBI:17790"/>
        <dbReference type="ChEBI" id="CHEBI:29973"/>
        <dbReference type="ChEBI" id="CHEBI:82795"/>
        <dbReference type="EC" id="3.1.1.61"/>
    </reaction>
</comment>
<dbReference type="GO" id="GO:0005737">
    <property type="term" value="C:cytoplasm"/>
    <property type="evidence" value="ECO:0007669"/>
    <property type="project" value="UniProtKB-SubCell"/>
</dbReference>
<feature type="modified residue" description="4-aspartylphosphate" evidence="5 7">
    <location>
        <position position="57"/>
    </location>
</feature>
<comment type="PTM">
    <text evidence="5">Phosphorylated by CheA. Phosphorylation of the N-terminal regulatory domain activates the methylesterase activity.</text>
</comment>
<dbReference type="PATRIC" id="fig|1609969.3.peg.849"/>
<dbReference type="InterPro" id="IPR035909">
    <property type="entry name" value="CheB_C"/>
</dbReference>
<evidence type="ECO:0000259" key="8">
    <source>
        <dbReference type="PROSITE" id="PS50110"/>
    </source>
</evidence>
<comment type="similarity">
    <text evidence="5">Belongs to the CheB family.</text>
</comment>
<comment type="function">
    <text evidence="5">Involved in chemotaxis. Part of a chemotaxis signal transduction system that modulates chemotaxis in response to various stimuli. Catalyzes the demethylation of specific methylglutamate residues introduced into the chemoreceptors (methyl-accepting chemotaxis proteins or MCP) by CheR. Also mediates the irreversible deamidation of specific glutamine residues to glutamic acid.</text>
</comment>
<evidence type="ECO:0000256" key="4">
    <source>
        <dbReference type="ARBA" id="ARBA00048267"/>
    </source>
</evidence>
<dbReference type="PANTHER" id="PTHR42872:SF6">
    <property type="entry name" value="PROTEIN-GLUTAMATE METHYLESTERASE_PROTEIN-GLUTAMINE GLUTAMINASE"/>
    <property type="match status" value="1"/>
</dbReference>
<evidence type="ECO:0000259" key="9">
    <source>
        <dbReference type="PROSITE" id="PS50122"/>
    </source>
</evidence>
<dbReference type="SMART" id="SM00448">
    <property type="entry name" value="REC"/>
    <property type="match status" value="1"/>
</dbReference>
<dbReference type="InterPro" id="IPR001789">
    <property type="entry name" value="Sig_transdc_resp-reg_receiver"/>
</dbReference>
<dbReference type="PIRSF" id="PIRSF000876">
    <property type="entry name" value="RR_chemtxs_CheB"/>
    <property type="match status" value="1"/>
</dbReference>
<gene>
    <name evidence="5" type="primary">cheB</name>
    <name evidence="10" type="ORF">OMAG_000782</name>
</gene>
<evidence type="ECO:0000313" key="11">
    <source>
        <dbReference type="Proteomes" id="UP000033428"/>
    </source>
</evidence>
<keyword evidence="5 7" id="KW-0597">Phosphoprotein</keyword>
<dbReference type="EC" id="3.5.1.44" evidence="5"/>
<feature type="active site" evidence="5 6">
    <location>
        <position position="191"/>
    </location>
</feature>
<dbReference type="EMBL" id="JYNY01000176">
    <property type="protein sequence ID" value="KJJ85351.1"/>
    <property type="molecule type" value="Genomic_DNA"/>
</dbReference>
<proteinExistence type="inferred from homology"/>
<evidence type="ECO:0000256" key="7">
    <source>
        <dbReference type="PROSITE-ProRule" id="PRU00169"/>
    </source>
</evidence>
<dbReference type="SUPFAM" id="SSF52172">
    <property type="entry name" value="CheY-like"/>
    <property type="match status" value="1"/>
</dbReference>
<dbReference type="GO" id="GO:0008984">
    <property type="term" value="F:protein-glutamate methylesterase activity"/>
    <property type="evidence" value="ECO:0007669"/>
    <property type="project" value="UniProtKB-UniRule"/>
</dbReference>
<reference evidence="10 11" key="1">
    <citation type="submission" date="2015-02" db="EMBL/GenBank/DDBJ databases">
        <title>Single-cell genomics of uncultivated deep-branching MTB reveals a conserved set of magnetosome genes.</title>
        <authorList>
            <person name="Kolinko S."/>
            <person name="Richter M."/>
            <person name="Glockner F.O."/>
            <person name="Brachmann A."/>
            <person name="Schuler D."/>
        </authorList>
    </citation>
    <scope>NUCLEOTIDE SEQUENCE [LARGE SCALE GENOMIC DNA]</scope>
    <source>
        <strain evidence="10">SKK-01</strain>
    </source>
</reference>
<comment type="catalytic activity">
    <reaction evidence="5">
        <text>L-glutaminyl-[protein] + H2O = L-glutamyl-[protein] + NH4(+)</text>
        <dbReference type="Rhea" id="RHEA:16441"/>
        <dbReference type="Rhea" id="RHEA-COMP:10207"/>
        <dbReference type="Rhea" id="RHEA-COMP:10208"/>
        <dbReference type="ChEBI" id="CHEBI:15377"/>
        <dbReference type="ChEBI" id="CHEBI:28938"/>
        <dbReference type="ChEBI" id="CHEBI:29973"/>
        <dbReference type="ChEBI" id="CHEBI:30011"/>
        <dbReference type="EC" id="3.5.1.44"/>
    </reaction>
</comment>
<dbReference type="NCBIfam" id="NF001965">
    <property type="entry name" value="PRK00742.1"/>
    <property type="match status" value="1"/>
</dbReference>
<evidence type="ECO:0000256" key="5">
    <source>
        <dbReference type="HAMAP-Rule" id="MF_00099"/>
    </source>
</evidence>
<dbReference type="InterPro" id="IPR008248">
    <property type="entry name" value="CheB-like"/>
</dbReference>
<dbReference type="AlphaFoldDB" id="A0A0F0CUY6"/>
<dbReference type="CDD" id="cd17541">
    <property type="entry name" value="REC_CheB-like"/>
    <property type="match status" value="1"/>
</dbReference>
<keyword evidence="1 5" id="KW-0963">Cytoplasm</keyword>
<dbReference type="EC" id="3.1.1.61" evidence="5"/>
<dbReference type="Proteomes" id="UP000033428">
    <property type="component" value="Unassembled WGS sequence"/>
</dbReference>
<name>A0A0F0CUY6_9BACT</name>
<dbReference type="Pfam" id="PF00072">
    <property type="entry name" value="Response_reg"/>
    <property type="match status" value="1"/>
</dbReference>
<dbReference type="GO" id="GO:0000156">
    <property type="term" value="F:phosphorelay response regulator activity"/>
    <property type="evidence" value="ECO:0007669"/>
    <property type="project" value="InterPro"/>
</dbReference>
<dbReference type="GO" id="GO:0050568">
    <property type="term" value="F:protein-glutamine glutaminase activity"/>
    <property type="evidence" value="ECO:0007669"/>
    <property type="project" value="UniProtKB-UniRule"/>
</dbReference>
<dbReference type="Pfam" id="PF01339">
    <property type="entry name" value="CheB_methylest"/>
    <property type="match status" value="1"/>
</dbReference>
<dbReference type="CDD" id="cd16432">
    <property type="entry name" value="CheB_Rec"/>
    <property type="match status" value="1"/>
</dbReference>
<dbReference type="HAMAP" id="MF_00099">
    <property type="entry name" value="CheB_chemtxs"/>
    <property type="match status" value="1"/>
</dbReference>
<sequence>MTPLIKVLIVDDSSFMRETIKASLSADPSIEIIGEASNGRDGIRKALSLNPNVITMDLKMPIMTGIDAIENIMENNPIPIIVVSSCEDDVIKKALDIGAMDFVTPSMGIKELTRDLIEKIKIASRVRPFRRRKFKKEILNNNQSAPTIFEQKNDTKKIIVIGVSTGGPQALQEVFRGIPKEFSGGIAVVQHISKGFIHGLVEWLKGISNIEMRVAKEGDKIENGTALFAPDNANMLIGRDGRIILKEDTTKSMLHVPAIDELMKSASNSFGSNTIGIIMTGMGQDGVEGIKTIKNNGGFTLAQDKESSIIYGMNRVAIEKGYINKIVSLYDIAEELVNITRK</sequence>
<dbReference type="GO" id="GO:0006935">
    <property type="term" value="P:chemotaxis"/>
    <property type="evidence" value="ECO:0007669"/>
    <property type="project" value="UniProtKB-UniRule"/>
</dbReference>
<comment type="domain">
    <text evidence="5">Contains a C-terminal catalytic domain, and an N-terminal region which modulates catalytic activity.</text>
</comment>
<dbReference type="PROSITE" id="PS50110">
    <property type="entry name" value="RESPONSE_REGULATORY"/>
    <property type="match status" value="1"/>
</dbReference>
<feature type="active site" evidence="5 6">
    <location>
        <position position="164"/>
    </location>
</feature>